<dbReference type="InterPro" id="IPR016071">
    <property type="entry name" value="Staphylococal_nuclease_OB-fold"/>
</dbReference>
<organism evidence="3 4">
    <name type="scientific">Reticulomyxa filosa</name>
    <dbReference type="NCBI Taxonomy" id="46433"/>
    <lineage>
        <taxon>Eukaryota</taxon>
        <taxon>Sar</taxon>
        <taxon>Rhizaria</taxon>
        <taxon>Retaria</taxon>
        <taxon>Foraminifera</taxon>
        <taxon>Monothalamids</taxon>
        <taxon>Reticulomyxidae</taxon>
        <taxon>Reticulomyxa</taxon>
    </lineage>
</organism>
<dbReference type="InterPro" id="IPR035437">
    <property type="entry name" value="SNase_OB-fold_sf"/>
</dbReference>
<evidence type="ECO:0000313" key="4">
    <source>
        <dbReference type="Proteomes" id="UP000023152"/>
    </source>
</evidence>
<dbReference type="EMBL" id="ASPP01021522">
    <property type="protein sequence ID" value="ETO12322.1"/>
    <property type="molecule type" value="Genomic_DNA"/>
</dbReference>
<dbReference type="SUPFAM" id="SSF63748">
    <property type="entry name" value="Tudor/PWWP/MBT"/>
    <property type="match status" value="1"/>
</dbReference>
<dbReference type="Pfam" id="PF00565">
    <property type="entry name" value="SNase"/>
    <property type="match status" value="1"/>
</dbReference>
<evidence type="ECO:0008006" key="5">
    <source>
        <dbReference type="Google" id="ProtNLM"/>
    </source>
</evidence>
<evidence type="ECO:0000259" key="1">
    <source>
        <dbReference type="PROSITE" id="PS50304"/>
    </source>
</evidence>
<dbReference type="SMART" id="SM00333">
    <property type="entry name" value="TUDOR"/>
    <property type="match status" value="1"/>
</dbReference>
<dbReference type="Pfam" id="PF00567">
    <property type="entry name" value="TUDOR"/>
    <property type="match status" value="1"/>
</dbReference>
<dbReference type="GO" id="GO:0005829">
    <property type="term" value="C:cytosol"/>
    <property type="evidence" value="ECO:0007669"/>
    <property type="project" value="TreeGrafter"/>
</dbReference>
<evidence type="ECO:0000259" key="2">
    <source>
        <dbReference type="PROSITE" id="PS50830"/>
    </source>
</evidence>
<dbReference type="PROSITE" id="PS50304">
    <property type="entry name" value="TUDOR"/>
    <property type="match status" value="1"/>
</dbReference>
<protein>
    <recommendedName>
        <fullName evidence="5">Tudor domain-containing protein</fullName>
    </recommendedName>
</protein>
<dbReference type="GO" id="GO:0003723">
    <property type="term" value="F:RNA binding"/>
    <property type="evidence" value="ECO:0007669"/>
    <property type="project" value="TreeGrafter"/>
</dbReference>
<dbReference type="GO" id="GO:0004518">
    <property type="term" value="F:nuclease activity"/>
    <property type="evidence" value="ECO:0007669"/>
    <property type="project" value="TreeGrafter"/>
</dbReference>
<sequence>MAYLELQRAEEKAKKERKGMYGDRQPQEIMDYSTSTSDISPSVVIQLQNYMKQQRRRAVVEHVFNGQRMKIYVPEQNCFLCLALAHIRCDPFNVTTAKLQTKFGRAAYEYLKHRSLQRNIEVEVTTIADQKDRNCVWMGQVWIDDKDLALEMLEKGLVKLAMPTGPRRANSLPTTVPSAYVQAEAMAKEQQIGLWEEIARKEHERDEQKKKHDMTGKEKTVVVSQIDTGVQFWVNSNSSVNELEMLEEKMSRIPSVHPGKIAPGKIVAALYDGLYCRAKVAKQDSRNERMWFVIFVDYGNRASVPERNITLLPQELSLAQWPQLAQRCQLTALRAPSRNTEHFYVAGEYFAQLVLPSSDHNNTPFVKELKIKILWDDYASRKWHVILIDERTNTNINEQMLREGHARFDHKGKETPSPLFTLEDEYTKNYLITAKKLCEEALAARIGLWRLGDVSSDEGDY</sequence>
<dbReference type="InterPro" id="IPR002999">
    <property type="entry name" value="Tudor"/>
</dbReference>
<reference evidence="3 4" key="1">
    <citation type="journal article" date="2013" name="Curr. Biol.">
        <title>The Genome of the Foraminiferan Reticulomyxa filosa.</title>
        <authorList>
            <person name="Glockner G."/>
            <person name="Hulsmann N."/>
            <person name="Schleicher M."/>
            <person name="Noegel A.A."/>
            <person name="Eichinger L."/>
            <person name="Gallinger C."/>
            <person name="Pawlowski J."/>
            <person name="Sierra R."/>
            <person name="Euteneuer U."/>
            <person name="Pillet L."/>
            <person name="Moustafa A."/>
            <person name="Platzer M."/>
            <person name="Groth M."/>
            <person name="Szafranski K."/>
            <person name="Schliwa M."/>
        </authorList>
    </citation>
    <scope>NUCLEOTIDE SEQUENCE [LARGE SCALE GENOMIC DNA]</scope>
</reference>
<dbReference type="Gene3D" id="2.30.30.140">
    <property type="match status" value="1"/>
</dbReference>
<dbReference type="AlphaFoldDB" id="X6MFX1"/>
<keyword evidence="4" id="KW-1185">Reference proteome</keyword>
<dbReference type="Gene3D" id="2.40.50.90">
    <property type="match status" value="2"/>
</dbReference>
<feature type="domain" description="TNase-like" evidence="2">
    <location>
        <begin position="54"/>
        <end position="197"/>
    </location>
</feature>
<dbReference type="OrthoDB" id="10023235at2759"/>
<dbReference type="PANTHER" id="PTHR12302">
    <property type="entry name" value="EBNA2 BINDING PROTEIN P100"/>
    <property type="match status" value="1"/>
</dbReference>
<comment type="caution">
    <text evidence="3">The sequence shown here is derived from an EMBL/GenBank/DDBJ whole genome shotgun (WGS) entry which is preliminary data.</text>
</comment>
<dbReference type="PANTHER" id="PTHR12302:SF2">
    <property type="entry name" value="STAPHYLOCOCCAL NUCLEASE DOMAIN-CONTAINING PROTEIN 1"/>
    <property type="match status" value="1"/>
</dbReference>
<proteinExistence type="predicted"/>
<gene>
    <name evidence="3" type="ORF">RFI_25054</name>
</gene>
<dbReference type="GO" id="GO:0005634">
    <property type="term" value="C:nucleus"/>
    <property type="evidence" value="ECO:0007669"/>
    <property type="project" value="TreeGrafter"/>
</dbReference>
<dbReference type="SUPFAM" id="SSF50199">
    <property type="entry name" value="Staphylococcal nuclease"/>
    <property type="match status" value="2"/>
</dbReference>
<dbReference type="Proteomes" id="UP000023152">
    <property type="component" value="Unassembled WGS sequence"/>
</dbReference>
<accession>X6MFX1</accession>
<dbReference type="GO" id="GO:0006402">
    <property type="term" value="P:mRNA catabolic process"/>
    <property type="evidence" value="ECO:0007669"/>
    <property type="project" value="TreeGrafter"/>
</dbReference>
<evidence type="ECO:0000313" key="3">
    <source>
        <dbReference type="EMBL" id="ETO12322.1"/>
    </source>
</evidence>
<dbReference type="SMART" id="SM00318">
    <property type="entry name" value="SNc"/>
    <property type="match status" value="1"/>
</dbReference>
<name>X6MFX1_RETFI</name>
<dbReference type="PROSITE" id="PS50830">
    <property type="entry name" value="TNASE_3"/>
    <property type="match status" value="1"/>
</dbReference>
<feature type="domain" description="Tudor" evidence="1">
    <location>
        <begin position="258"/>
        <end position="319"/>
    </location>
</feature>